<gene>
    <name evidence="13" type="ORF">HFC64_11075</name>
    <name evidence="14" type="ORF">SSOP1_3254</name>
    <name evidence="5" type="ORF">SULA_0937</name>
    <name evidence="3" type="ORF">SULB_0939</name>
    <name evidence="4" type="ORF">SULC_0938</name>
    <name evidence="6" type="ORF">SULG_04590</name>
    <name evidence="7" type="ORF">SULH_04590</name>
    <name evidence="8" type="ORF">SULI_04590</name>
    <name evidence="9" type="ORF">SULM_04590</name>
    <name evidence="10" type="ORF">SULN_04590</name>
    <name evidence="11" type="ORF">SULO_04600</name>
    <name evidence="12" type="ORF">SULZ_04835</name>
</gene>
<dbReference type="Pfam" id="PF01565">
    <property type="entry name" value="FAD_binding_4"/>
    <property type="match status" value="1"/>
</dbReference>
<dbReference type="AlphaFoldDB" id="A0A0E3MD30"/>
<evidence type="ECO:0000313" key="16">
    <source>
        <dbReference type="Proteomes" id="UP000033085"/>
    </source>
</evidence>
<sequence length="382" mass="43043">MYIGINIILLIKNYFYNLSPFLLMDWVDELGKIVKVSNGKDEGPARWKITAIPQTYAELRDVIKFANEKKLSIYPFSFNMHHIGPPVSIDIGVKLSQFNNVVEISDDDLYVTSQVGVRVSDLFEIIKAKGLFLPAYYDGSLGGLLATNLPTPFSSFYGYPKNLILMAKVITGDGIIAKGGGKTLKFSSGYKIHKILSGMLGWLGIYLEATLKIYPFPEVIVTFQTDKVNLTSKYRPISIIYETDEKGDKTYVTFIGFRRAIEKIGEEIGAKGEDGFYSIDYTSDEKVISIHTVRGKEVDVIRKAKSIMRVKRGIGIVGTGYCRLEVASFDNLEVLRREIDEQVVVERGYYNGDYWGIRDKETLQMLKEAFDPNNILQPGLIL</sequence>
<evidence type="ECO:0000313" key="22">
    <source>
        <dbReference type="Proteomes" id="UP000273443"/>
    </source>
</evidence>
<dbReference type="EMBL" id="CP033235">
    <property type="protein sequence ID" value="AZF67754.1"/>
    <property type="molecule type" value="Genomic_DNA"/>
</dbReference>
<dbReference type="Proteomes" id="UP000278715">
    <property type="component" value="Chromosome"/>
</dbReference>
<dbReference type="EMBL" id="CP011057">
    <property type="protein sequence ID" value="AKA78680.1"/>
    <property type="molecule type" value="Genomic_DNA"/>
</dbReference>
<dbReference type="GO" id="GO:1903457">
    <property type="term" value="P:lactate catabolic process"/>
    <property type="evidence" value="ECO:0007669"/>
    <property type="project" value="TreeGrafter"/>
</dbReference>
<dbReference type="Proteomes" id="UP000033085">
    <property type="component" value="Chromosome"/>
</dbReference>
<evidence type="ECO:0000313" key="8">
    <source>
        <dbReference type="EMBL" id="AZF72994.1"/>
    </source>
</evidence>
<dbReference type="Proteomes" id="UP000273443">
    <property type="component" value="Chromosome"/>
</dbReference>
<reference evidence="14" key="3">
    <citation type="submission" date="2016-04" db="EMBL/GenBank/DDBJ databases">
        <authorList>
            <person name="Evans L.H."/>
            <person name="Alamgir A."/>
            <person name="Owens N."/>
            <person name="Weber N.D."/>
            <person name="Virtaneva K."/>
            <person name="Barbian K."/>
            <person name="Babar A."/>
            <person name="Rosenke K."/>
        </authorList>
    </citation>
    <scope>NUCLEOTIDE SEQUENCE</scope>
    <source>
        <strain evidence="14">P1</strain>
    </source>
</reference>
<evidence type="ECO:0000313" key="26">
    <source>
        <dbReference type="Proteomes" id="UP000594632"/>
    </source>
</evidence>
<dbReference type="EMBL" id="CP011056">
    <property type="protein sequence ID" value="AKA75987.1"/>
    <property type="molecule type" value="Genomic_DNA"/>
</dbReference>
<evidence type="ECO:0000313" key="18">
    <source>
        <dbReference type="Proteomes" id="UP000076770"/>
    </source>
</evidence>
<dbReference type="EMBL" id="CP033236">
    <property type="protein sequence ID" value="AZF70374.1"/>
    <property type="molecule type" value="Genomic_DNA"/>
</dbReference>
<comment type="similarity">
    <text evidence="1">Belongs to the FAD-binding oxidoreductase/transferase type 4 family.</text>
</comment>
<reference evidence="3" key="5">
    <citation type="submission" date="2018-10" db="EMBL/GenBank/DDBJ databases">
        <authorList>
            <person name="McCarthy S."/>
            <person name="Gradnigo J."/>
            <person name="Johnson T."/>
            <person name="Payne S."/>
            <person name="Lipzen A."/>
            <person name="Schackwitz W."/>
            <person name="Martin J."/>
            <person name="Moriyama E."/>
            <person name="Blum P."/>
        </authorList>
    </citation>
    <scope>NUCLEOTIDE SEQUENCE</scope>
    <source>
        <strain evidence="3">SARC-B</strain>
        <strain evidence="4">SARC-C</strain>
        <strain evidence="5">SULA</strain>
    </source>
</reference>
<dbReference type="PROSITE" id="PS51387">
    <property type="entry name" value="FAD_PCMH"/>
    <property type="match status" value="1"/>
</dbReference>
<evidence type="ECO:0000313" key="9">
    <source>
        <dbReference type="EMBL" id="AZF75618.1"/>
    </source>
</evidence>
<dbReference type="KEGG" id="ssol:SULB_0939"/>
<reference evidence="15 16" key="1">
    <citation type="journal article" date="2015" name="Genome Announc.">
        <title>Complete Genome Sequence of Sulfolobus solfataricus Strain 98/2 and Evolved Derivatives.</title>
        <authorList>
            <person name="McCarthy S."/>
            <person name="Gradnigo J."/>
            <person name="Johnson T."/>
            <person name="Payne S."/>
            <person name="Lipzen A."/>
            <person name="Martin J."/>
            <person name="Schackwitz W."/>
            <person name="Moriyama E."/>
            <person name="Blum P."/>
        </authorList>
    </citation>
    <scope>NUCLEOTIDE SEQUENCE [LARGE SCALE GENOMIC DNA]</scope>
    <source>
        <strain evidence="15">98/2 SULC</strain>
        <strain evidence="3">SARC-B</strain>
        <strain evidence="4">SARC-C</strain>
        <strain evidence="5 17">SULA</strain>
        <strain evidence="16">SULB</strain>
    </source>
</reference>
<evidence type="ECO:0000313" key="21">
    <source>
        <dbReference type="Proteomes" id="UP000273194"/>
    </source>
</evidence>
<dbReference type="Proteomes" id="UP000267993">
    <property type="component" value="Chromosome"/>
</dbReference>
<evidence type="ECO:0000313" key="7">
    <source>
        <dbReference type="EMBL" id="AZF70374.1"/>
    </source>
</evidence>
<evidence type="ECO:0000313" key="12">
    <source>
        <dbReference type="EMBL" id="AZF83472.1"/>
    </source>
</evidence>
<dbReference type="EMBL" id="LT549890">
    <property type="protein sequence ID" value="SAI86808.1"/>
    <property type="molecule type" value="Genomic_DNA"/>
</dbReference>
<dbReference type="EMBL" id="CP033241">
    <property type="protein sequence ID" value="AZF83472.1"/>
    <property type="molecule type" value="Genomic_DNA"/>
</dbReference>
<dbReference type="Gene3D" id="3.30.465.10">
    <property type="match status" value="1"/>
</dbReference>
<evidence type="ECO:0000313" key="23">
    <source>
        <dbReference type="Proteomes" id="UP000275843"/>
    </source>
</evidence>
<evidence type="ECO:0000313" key="6">
    <source>
        <dbReference type="EMBL" id="AZF67754.1"/>
    </source>
</evidence>
<dbReference type="SUPFAM" id="SSF56176">
    <property type="entry name" value="FAD-binding/transporter-associated domain-like"/>
    <property type="match status" value="1"/>
</dbReference>
<reference evidence="13 26" key="6">
    <citation type="journal article" date="2020" name="Nat. Commun.">
        <title>The structures of two archaeal type IV pili illuminate evolutionary relationships.</title>
        <authorList>
            <person name="Wang F."/>
            <person name="Baquero D.P."/>
            <person name="Su Z."/>
            <person name="Beltran L.C."/>
            <person name="Prangishvili D."/>
            <person name="Krupovic M."/>
            <person name="Egelman E.H."/>
        </authorList>
    </citation>
    <scope>NUCLEOTIDE SEQUENCE [LARGE SCALE GENOMIC DNA]</scope>
    <source>
        <strain evidence="13 26">POZ149</strain>
    </source>
</reference>
<dbReference type="EMBL" id="CP050869">
    <property type="protein sequence ID" value="QPG50268.1"/>
    <property type="molecule type" value="Genomic_DNA"/>
</dbReference>
<evidence type="ECO:0000313" key="3">
    <source>
        <dbReference type="EMBL" id="AKA73288.1"/>
    </source>
</evidence>
<evidence type="ECO:0000313" key="13">
    <source>
        <dbReference type="EMBL" id="QPG50268.1"/>
    </source>
</evidence>
<name>A0A0E3MD30_SACSO</name>
<dbReference type="InterPro" id="IPR006094">
    <property type="entry name" value="Oxid_FAD_bind_N"/>
</dbReference>
<dbReference type="EMBL" id="CP033237">
    <property type="protein sequence ID" value="AZF72994.1"/>
    <property type="molecule type" value="Genomic_DNA"/>
</dbReference>
<evidence type="ECO:0000313" key="10">
    <source>
        <dbReference type="EMBL" id="AZF78226.1"/>
    </source>
</evidence>
<dbReference type="Proteomes" id="UP000594632">
    <property type="component" value="Chromosome"/>
</dbReference>
<dbReference type="PATRIC" id="fig|2287.6.peg.994"/>
<protein>
    <submittedName>
        <fullName evidence="3">FAD-binding oxidoreductase</fullName>
    </submittedName>
    <submittedName>
        <fullName evidence="14">FAD-linked oxidase</fullName>
    </submittedName>
</protein>
<dbReference type="GO" id="GO:0008720">
    <property type="term" value="F:D-lactate dehydrogenase (NAD+) activity"/>
    <property type="evidence" value="ECO:0007669"/>
    <property type="project" value="TreeGrafter"/>
</dbReference>
<dbReference type="PANTHER" id="PTHR11748:SF111">
    <property type="entry name" value="D-LACTATE DEHYDROGENASE, MITOCHONDRIAL-RELATED"/>
    <property type="match status" value="1"/>
</dbReference>
<evidence type="ECO:0000313" key="14">
    <source>
        <dbReference type="EMBL" id="SAI86808.1"/>
    </source>
</evidence>
<evidence type="ECO:0000313" key="24">
    <source>
        <dbReference type="Proteomes" id="UP000278715"/>
    </source>
</evidence>
<dbReference type="InterPro" id="IPR016169">
    <property type="entry name" value="FAD-bd_PCMH_sub2"/>
</dbReference>
<dbReference type="EMBL" id="CP033239">
    <property type="protein sequence ID" value="AZF78226.1"/>
    <property type="molecule type" value="Genomic_DNA"/>
</dbReference>
<dbReference type="InterPro" id="IPR036318">
    <property type="entry name" value="FAD-bd_PCMH-like_sf"/>
</dbReference>
<dbReference type="Proteomes" id="UP000282269">
    <property type="component" value="Chromosome"/>
</dbReference>
<dbReference type="Proteomes" id="UP000275843">
    <property type="component" value="Chromosome"/>
</dbReference>
<dbReference type="EMBL" id="CP033240">
    <property type="protein sequence ID" value="AZF80832.1"/>
    <property type="molecule type" value="Genomic_DNA"/>
</dbReference>
<evidence type="ECO:0000313" key="4">
    <source>
        <dbReference type="EMBL" id="AKA75987.1"/>
    </source>
</evidence>
<dbReference type="InterPro" id="IPR016166">
    <property type="entry name" value="FAD-bd_PCMH"/>
</dbReference>
<dbReference type="KEGG" id="ssof:SULC_0938"/>
<evidence type="ECO:0000313" key="17">
    <source>
        <dbReference type="Proteomes" id="UP000033106"/>
    </source>
</evidence>
<dbReference type="Proteomes" id="UP000033106">
    <property type="component" value="Chromosome"/>
</dbReference>
<dbReference type="Proteomes" id="UP000076770">
    <property type="component" value="Chromosome i"/>
</dbReference>
<reference evidence="18" key="2">
    <citation type="submission" date="2016-04" db="EMBL/GenBank/DDBJ databases">
        <authorList>
            <person name="Shah S.A."/>
            <person name="Garrett R.A."/>
        </authorList>
    </citation>
    <scope>NUCLEOTIDE SEQUENCE [LARGE SCALE GENOMIC DNA]</scope>
    <source>
        <strain evidence="18">ATCC 35091 / DSM 1616 / JCM 8930 / NBRC 15331 / P1</strain>
    </source>
</reference>
<accession>A0A0E3MD30</accession>
<dbReference type="Proteomes" id="UP000033057">
    <property type="component" value="Chromosome"/>
</dbReference>
<organism evidence="3 16">
    <name type="scientific">Saccharolobus solfataricus</name>
    <name type="common">Sulfolobus solfataricus</name>
    <dbReference type="NCBI Taxonomy" id="2287"/>
    <lineage>
        <taxon>Archaea</taxon>
        <taxon>Thermoproteota</taxon>
        <taxon>Thermoprotei</taxon>
        <taxon>Sulfolobales</taxon>
        <taxon>Sulfolobaceae</taxon>
        <taxon>Saccharolobus</taxon>
    </lineage>
</organism>
<evidence type="ECO:0000313" key="20">
    <source>
        <dbReference type="Proteomes" id="UP000269431"/>
    </source>
</evidence>
<dbReference type="EMBL" id="CP033238">
    <property type="protein sequence ID" value="AZF75618.1"/>
    <property type="molecule type" value="Genomic_DNA"/>
</dbReference>
<evidence type="ECO:0000313" key="5">
    <source>
        <dbReference type="EMBL" id="AKA78680.1"/>
    </source>
</evidence>
<evidence type="ECO:0000313" key="15">
    <source>
        <dbReference type="Proteomes" id="UP000033057"/>
    </source>
</evidence>
<evidence type="ECO:0000313" key="25">
    <source>
        <dbReference type="Proteomes" id="UP000282269"/>
    </source>
</evidence>
<evidence type="ECO:0000313" key="19">
    <source>
        <dbReference type="Proteomes" id="UP000267993"/>
    </source>
</evidence>
<dbReference type="GO" id="GO:0004458">
    <property type="term" value="F:D-lactate dehydrogenase (cytochrome) activity"/>
    <property type="evidence" value="ECO:0007669"/>
    <property type="project" value="TreeGrafter"/>
</dbReference>
<evidence type="ECO:0000313" key="11">
    <source>
        <dbReference type="EMBL" id="AZF80832.1"/>
    </source>
</evidence>
<proteinExistence type="inferred from homology"/>
<evidence type="ECO:0000259" key="2">
    <source>
        <dbReference type="PROSITE" id="PS51387"/>
    </source>
</evidence>
<feature type="domain" description="FAD-binding PCMH-type" evidence="2">
    <location>
        <begin position="40"/>
        <end position="216"/>
    </location>
</feature>
<dbReference type="Proteomes" id="UP000269431">
    <property type="component" value="Chromosome"/>
</dbReference>
<dbReference type="PANTHER" id="PTHR11748">
    <property type="entry name" value="D-LACTATE DEHYDROGENASE"/>
    <property type="match status" value="1"/>
</dbReference>
<dbReference type="Proteomes" id="UP000273194">
    <property type="component" value="Chromosome"/>
</dbReference>
<dbReference type="EMBL" id="CP011055">
    <property type="protein sequence ID" value="AKA73288.1"/>
    <property type="molecule type" value="Genomic_DNA"/>
</dbReference>
<evidence type="ECO:0000256" key="1">
    <source>
        <dbReference type="ARBA" id="ARBA00008000"/>
    </source>
</evidence>
<reference evidence="19 20" key="4">
    <citation type="journal article" date="2018" name="Proc. Natl. Acad. Sci. U.S.A.">
        <title>Nonmutational mechanism of inheritance in the Archaeon Sulfolobus solfataricus.</title>
        <authorList>
            <person name="Payne S."/>
            <person name="McCarthy S."/>
            <person name="Johnson T."/>
            <person name="North E."/>
            <person name="Blum P."/>
        </authorList>
    </citation>
    <scope>NUCLEOTIDE SEQUENCE [LARGE SCALE GENOMIC DNA]</scope>
    <source>
        <strain evidence="7 19">SARC-H</strain>
        <strain evidence="8 23">SARC-I</strain>
        <strain evidence="10 24">SARC-N</strain>
        <strain evidence="11 25">SARC-O</strain>
        <strain evidence="12 20">SUL120</strain>
        <strain evidence="6 21">SULG</strain>
        <strain evidence="9 22">SULM</strain>
    </source>
</reference>
<dbReference type="GO" id="GO:0071949">
    <property type="term" value="F:FAD binding"/>
    <property type="evidence" value="ECO:0007669"/>
    <property type="project" value="InterPro"/>
</dbReference>
<dbReference type="KEGG" id="ssoa:SULA_0937"/>